<protein>
    <submittedName>
        <fullName evidence="1">Uncharacterized protein</fullName>
    </submittedName>
</protein>
<dbReference type="SUPFAM" id="SSF56672">
    <property type="entry name" value="DNA/RNA polymerases"/>
    <property type="match status" value="1"/>
</dbReference>
<dbReference type="InterPro" id="IPR043128">
    <property type="entry name" value="Rev_trsase/Diguanyl_cyclase"/>
</dbReference>
<evidence type="ECO:0000313" key="1">
    <source>
        <dbReference type="EMBL" id="MBW0552133.1"/>
    </source>
</evidence>
<name>A0A9Q3IY59_9BASI</name>
<dbReference type="EMBL" id="AVOT02058211">
    <property type="protein sequence ID" value="MBW0552133.1"/>
    <property type="molecule type" value="Genomic_DNA"/>
</dbReference>
<sequence>MSYIPHRLTETVYNPRTGEALEVPIVESPNLGALRKVGNHVQVEVTMPVIKTRHNGKSRMVGEFEALNTYTISDSYPIPRIHERLTQLSQAYLITAMYSLTDYNHNFSTENLSQPWQFIPLDFNMAYPCHVQYMAIWPYS</sequence>
<organism evidence="1 2">
    <name type="scientific">Austropuccinia psidii MF-1</name>
    <dbReference type="NCBI Taxonomy" id="1389203"/>
    <lineage>
        <taxon>Eukaryota</taxon>
        <taxon>Fungi</taxon>
        <taxon>Dikarya</taxon>
        <taxon>Basidiomycota</taxon>
        <taxon>Pucciniomycotina</taxon>
        <taxon>Pucciniomycetes</taxon>
        <taxon>Pucciniales</taxon>
        <taxon>Sphaerophragmiaceae</taxon>
        <taxon>Austropuccinia</taxon>
    </lineage>
</organism>
<dbReference type="AlphaFoldDB" id="A0A9Q3IY59"/>
<comment type="caution">
    <text evidence="1">The sequence shown here is derived from an EMBL/GenBank/DDBJ whole genome shotgun (WGS) entry which is preliminary data.</text>
</comment>
<accession>A0A9Q3IY59</accession>
<dbReference type="Proteomes" id="UP000765509">
    <property type="component" value="Unassembled WGS sequence"/>
</dbReference>
<dbReference type="Gene3D" id="3.30.70.270">
    <property type="match status" value="1"/>
</dbReference>
<dbReference type="InterPro" id="IPR043502">
    <property type="entry name" value="DNA/RNA_pol_sf"/>
</dbReference>
<evidence type="ECO:0000313" key="2">
    <source>
        <dbReference type="Proteomes" id="UP000765509"/>
    </source>
</evidence>
<gene>
    <name evidence="1" type="ORF">O181_091848</name>
</gene>
<keyword evidence="2" id="KW-1185">Reference proteome</keyword>
<proteinExistence type="predicted"/>
<reference evidence="1" key="1">
    <citation type="submission" date="2021-03" db="EMBL/GenBank/DDBJ databases">
        <title>Draft genome sequence of rust myrtle Austropuccinia psidii MF-1, a brazilian biotype.</title>
        <authorList>
            <person name="Quecine M.C."/>
            <person name="Pachon D.M.R."/>
            <person name="Bonatelli M.L."/>
            <person name="Correr F.H."/>
            <person name="Franceschini L.M."/>
            <person name="Leite T.F."/>
            <person name="Margarido G.R.A."/>
            <person name="Almeida C.A."/>
            <person name="Ferrarezi J.A."/>
            <person name="Labate C.A."/>
        </authorList>
    </citation>
    <scope>NUCLEOTIDE SEQUENCE</scope>
    <source>
        <strain evidence="1">MF-1</strain>
    </source>
</reference>
<dbReference type="Gene3D" id="3.10.10.10">
    <property type="entry name" value="HIV Type 1 Reverse Transcriptase, subunit A, domain 1"/>
    <property type="match status" value="1"/>
</dbReference>